<sequence length="476" mass="55953">MSRYPQVFLDFQIGTSAAGRVIFELFNDVTPKTAENFRGLCTGEYGNVGMARKTKKLHYLNTNVFRIADNMLIQGGDIINNDGTGGASIYGQTFVDENFSRRHACAGLLSMANRGRNTNNSQFFITLKPCPHLDGKHVVFGQVIDGIEVIKRVGQVPVDMQDRPRIPVIIINCGEVSEQKNWLICDPFKKEIMEEIHRERLKALYGQEYLDELDKEEEQRELALNPEKIKQSNQENEEEQKKQLLVDELLKKSSENQEQEEDEEDSQQILQQFEGKDFMTEKHKQRYLELKKKIQQSKVLNDKAVLNEERQNTDAQYDKYLRKKKYLMKKEAEKSELEFKQIDEDKDYLNRMSLKHDEEQEKKKEYFGWDVFNEDAVYNAYKKRCTSLAKDEGKYIQQMEKNQEFVPTNEALERLSSDITKQQEKRKEFSRRRRFNEDQPVTYINERNRIFNKKLERFFGDYAADIKANLERGTAS</sequence>
<dbReference type="Pfam" id="PF00160">
    <property type="entry name" value="Pro_isomerase"/>
    <property type="match status" value="1"/>
</dbReference>
<keyword evidence="13" id="KW-1185">Reference proteome</keyword>
<dbReference type="Proteomes" id="UP000692954">
    <property type="component" value="Unassembled WGS sequence"/>
</dbReference>
<protein>
    <recommendedName>
        <fullName evidence="4">peptidylprolyl isomerase</fullName>
        <ecNumber evidence="4">5.2.1.8</ecNumber>
    </recommendedName>
</protein>
<dbReference type="AlphaFoldDB" id="A0A8S1KMV1"/>
<reference evidence="12" key="1">
    <citation type="submission" date="2021-01" db="EMBL/GenBank/DDBJ databases">
        <authorList>
            <consortium name="Genoscope - CEA"/>
            <person name="William W."/>
        </authorList>
    </citation>
    <scope>NUCLEOTIDE SEQUENCE</scope>
</reference>
<comment type="subcellular location">
    <subcellularLocation>
        <location evidence="2">Nucleus</location>
    </subcellularLocation>
</comment>
<evidence type="ECO:0000256" key="6">
    <source>
        <dbReference type="ARBA" id="ARBA00022728"/>
    </source>
</evidence>
<dbReference type="InterPro" id="IPR002130">
    <property type="entry name" value="Cyclophilin-type_PPIase_dom"/>
</dbReference>
<dbReference type="EC" id="5.2.1.8" evidence="4"/>
<dbReference type="PANTHER" id="PTHR11071">
    <property type="entry name" value="PEPTIDYL-PROLYL CIS-TRANS ISOMERASE"/>
    <property type="match status" value="1"/>
</dbReference>
<evidence type="ECO:0000256" key="10">
    <source>
        <dbReference type="ARBA" id="ARBA00023242"/>
    </source>
</evidence>
<evidence type="ECO:0000256" key="9">
    <source>
        <dbReference type="ARBA" id="ARBA00023235"/>
    </source>
</evidence>
<dbReference type="GO" id="GO:0006397">
    <property type="term" value="P:mRNA processing"/>
    <property type="evidence" value="ECO:0007669"/>
    <property type="project" value="UniProtKB-KW"/>
</dbReference>
<keyword evidence="6" id="KW-0747">Spliceosome</keyword>
<evidence type="ECO:0000256" key="5">
    <source>
        <dbReference type="ARBA" id="ARBA00022664"/>
    </source>
</evidence>
<evidence type="ECO:0000256" key="7">
    <source>
        <dbReference type="ARBA" id="ARBA00023110"/>
    </source>
</evidence>
<dbReference type="GO" id="GO:0006457">
    <property type="term" value="P:protein folding"/>
    <property type="evidence" value="ECO:0007669"/>
    <property type="project" value="TreeGrafter"/>
</dbReference>
<dbReference type="GO" id="GO:0003755">
    <property type="term" value="F:peptidyl-prolyl cis-trans isomerase activity"/>
    <property type="evidence" value="ECO:0007669"/>
    <property type="project" value="UniProtKB-KW"/>
</dbReference>
<evidence type="ECO:0000256" key="4">
    <source>
        <dbReference type="ARBA" id="ARBA00013194"/>
    </source>
</evidence>
<keyword evidence="9" id="KW-0413">Isomerase</keyword>
<dbReference type="FunFam" id="2.40.100.10:FF:000025">
    <property type="entry name" value="Peptidyl-prolyl cis-trans isomerase CYP19-2"/>
    <property type="match status" value="1"/>
</dbReference>
<feature type="domain" description="PPIase cyclophilin-type" evidence="11">
    <location>
        <begin position="8"/>
        <end position="175"/>
    </location>
</feature>
<dbReference type="OrthoDB" id="408413at2759"/>
<comment type="similarity">
    <text evidence="3">Belongs to the SYF2 family.</text>
</comment>
<keyword evidence="7" id="KW-0697">Rotamase</keyword>
<dbReference type="Pfam" id="PF08231">
    <property type="entry name" value="SYF2"/>
    <property type="match status" value="1"/>
</dbReference>
<name>A0A8S1KMV1_9CILI</name>
<organism evidence="12 13">
    <name type="scientific">Paramecium sonneborni</name>
    <dbReference type="NCBI Taxonomy" id="65129"/>
    <lineage>
        <taxon>Eukaryota</taxon>
        <taxon>Sar</taxon>
        <taxon>Alveolata</taxon>
        <taxon>Ciliophora</taxon>
        <taxon>Intramacronucleata</taxon>
        <taxon>Oligohymenophorea</taxon>
        <taxon>Peniculida</taxon>
        <taxon>Parameciidae</taxon>
        <taxon>Paramecium</taxon>
    </lineage>
</organism>
<dbReference type="PROSITE" id="PS50072">
    <property type="entry name" value="CSA_PPIASE_2"/>
    <property type="match status" value="1"/>
</dbReference>
<evidence type="ECO:0000259" key="11">
    <source>
        <dbReference type="PROSITE" id="PS50072"/>
    </source>
</evidence>
<accession>A0A8S1KMV1</accession>
<evidence type="ECO:0000256" key="3">
    <source>
        <dbReference type="ARBA" id="ARBA00010028"/>
    </source>
</evidence>
<dbReference type="InterPro" id="IPR013260">
    <property type="entry name" value="mRNA_splic_SYF2"/>
</dbReference>
<dbReference type="GO" id="GO:0008380">
    <property type="term" value="P:RNA splicing"/>
    <property type="evidence" value="ECO:0007669"/>
    <property type="project" value="UniProtKB-KW"/>
</dbReference>
<dbReference type="GO" id="GO:0005737">
    <property type="term" value="C:cytoplasm"/>
    <property type="evidence" value="ECO:0007669"/>
    <property type="project" value="TreeGrafter"/>
</dbReference>
<proteinExistence type="inferred from homology"/>
<evidence type="ECO:0000256" key="8">
    <source>
        <dbReference type="ARBA" id="ARBA00023187"/>
    </source>
</evidence>
<dbReference type="GO" id="GO:0005681">
    <property type="term" value="C:spliceosomal complex"/>
    <property type="evidence" value="ECO:0007669"/>
    <property type="project" value="UniProtKB-KW"/>
</dbReference>
<keyword evidence="5" id="KW-0507">mRNA processing</keyword>
<keyword evidence="8" id="KW-0508">mRNA splicing</keyword>
<evidence type="ECO:0000313" key="12">
    <source>
        <dbReference type="EMBL" id="CAD8055811.1"/>
    </source>
</evidence>
<evidence type="ECO:0000256" key="1">
    <source>
        <dbReference type="ARBA" id="ARBA00000971"/>
    </source>
</evidence>
<keyword evidence="10" id="KW-0539">Nucleus</keyword>
<dbReference type="GO" id="GO:0016018">
    <property type="term" value="F:cyclosporin A binding"/>
    <property type="evidence" value="ECO:0007669"/>
    <property type="project" value="TreeGrafter"/>
</dbReference>
<dbReference type="EMBL" id="CAJJDN010000009">
    <property type="protein sequence ID" value="CAD8055811.1"/>
    <property type="molecule type" value="Genomic_DNA"/>
</dbReference>
<comment type="caution">
    <text evidence="12">The sequence shown here is derived from an EMBL/GenBank/DDBJ whole genome shotgun (WGS) entry which is preliminary data.</text>
</comment>
<evidence type="ECO:0000313" key="13">
    <source>
        <dbReference type="Proteomes" id="UP000692954"/>
    </source>
</evidence>
<comment type="catalytic activity">
    <reaction evidence="1">
        <text>[protein]-peptidylproline (omega=180) = [protein]-peptidylproline (omega=0)</text>
        <dbReference type="Rhea" id="RHEA:16237"/>
        <dbReference type="Rhea" id="RHEA-COMP:10747"/>
        <dbReference type="Rhea" id="RHEA-COMP:10748"/>
        <dbReference type="ChEBI" id="CHEBI:83833"/>
        <dbReference type="ChEBI" id="CHEBI:83834"/>
        <dbReference type="EC" id="5.2.1.8"/>
    </reaction>
</comment>
<dbReference type="PANTHER" id="PTHR11071:SF561">
    <property type="entry name" value="PEPTIDYL-PROLYL CIS-TRANS ISOMERASE D-RELATED"/>
    <property type="match status" value="1"/>
</dbReference>
<gene>
    <name evidence="12" type="ORF">PSON_ATCC_30995.1.T0090432</name>
</gene>
<evidence type="ECO:0000256" key="2">
    <source>
        <dbReference type="ARBA" id="ARBA00004123"/>
    </source>
</evidence>